<dbReference type="EMBL" id="WNWM01000002">
    <property type="protein sequence ID" value="MUI14728.1"/>
    <property type="molecule type" value="Genomic_DNA"/>
</dbReference>
<evidence type="ECO:0000313" key="1">
    <source>
        <dbReference type="EMBL" id="MUI14728.1"/>
    </source>
</evidence>
<dbReference type="Pfam" id="PF03646">
    <property type="entry name" value="FlaG"/>
    <property type="match status" value="1"/>
</dbReference>
<dbReference type="AlphaFoldDB" id="A0A6I3XQ78"/>
<reference evidence="1 2" key="1">
    <citation type="submission" date="2019-11" db="EMBL/GenBank/DDBJ databases">
        <title>Draft Genome Sequences of Six Type Strains of the Genus Massilia.</title>
        <authorList>
            <person name="Miess H."/>
            <person name="Frediansyah A."/>
            <person name="Goeker M."/>
            <person name="Gross H."/>
        </authorList>
    </citation>
    <scope>NUCLEOTIDE SEQUENCE [LARGE SCALE GENOMIC DNA]</scope>
    <source>
        <strain evidence="1 2">DSM 17513</strain>
    </source>
</reference>
<sequence length="71" mass="7906">MDELKDAIGKLNESVHAQSLEFSIDEDSKRTIVKVVDVATKEIVRQMPTEEALQIAKSLDKAIGLLIRQQA</sequence>
<dbReference type="PANTHER" id="PTHR37166:SF1">
    <property type="entry name" value="PROTEIN FLAG"/>
    <property type="match status" value="1"/>
</dbReference>
<dbReference type="InterPro" id="IPR005186">
    <property type="entry name" value="FlaG"/>
</dbReference>
<evidence type="ECO:0000313" key="2">
    <source>
        <dbReference type="Proteomes" id="UP000431684"/>
    </source>
</evidence>
<proteinExistence type="predicted"/>
<dbReference type="SUPFAM" id="SSF160214">
    <property type="entry name" value="FlaG-like"/>
    <property type="match status" value="1"/>
</dbReference>
<comment type="caution">
    <text evidence="1">The sequence shown here is derived from an EMBL/GenBank/DDBJ whole genome shotgun (WGS) entry which is preliminary data.</text>
</comment>
<gene>
    <name evidence="1" type="ORF">GJV26_20010</name>
</gene>
<accession>A0A6I3XQ78</accession>
<dbReference type="InterPro" id="IPR035924">
    <property type="entry name" value="FlaG-like_sf"/>
</dbReference>
<dbReference type="Proteomes" id="UP000431684">
    <property type="component" value="Unassembled WGS sequence"/>
</dbReference>
<dbReference type="PANTHER" id="PTHR37166">
    <property type="entry name" value="PROTEIN FLAG"/>
    <property type="match status" value="1"/>
</dbReference>
<evidence type="ECO:0008006" key="3">
    <source>
        <dbReference type="Google" id="ProtNLM"/>
    </source>
</evidence>
<organism evidence="1 2">
    <name type="scientific">Pseudoduganella dura</name>
    <dbReference type="NCBI Taxonomy" id="321982"/>
    <lineage>
        <taxon>Bacteria</taxon>
        <taxon>Pseudomonadati</taxon>
        <taxon>Pseudomonadota</taxon>
        <taxon>Betaproteobacteria</taxon>
        <taxon>Burkholderiales</taxon>
        <taxon>Oxalobacteraceae</taxon>
        <taxon>Telluria group</taxon>
        <taxon>Pseudoduganella</taxon>
    </lineage>
</organism>
<name>A0A6I3XQ78_9BURK</name>
<dbReference type="Gene3D" id="3.30.160.170">
    <property type="entry name" value="FlaG-like"/>
    <property type="match status" value="1"/>
</dbReference>
<protein>
    <recommendedName>
        <fullName evidence="3">Flagellar biosynthesis protein FlaG</fullName>
    </recommendedName>
</protein>
<dbReference type="OrthoDB" id="8565152at2"/>
<keyword evidence="2" id="KW-1185">Reference proteome</keyword>